<dbReference type="RefSeq" id="WP_106522353.1">
    <property type="nucleotide sequence ID" value="NZ_PYGD01000002.1"/>
</dbReference>
<protein>
    <recommendedName>
        <fullName evidence="3">NADPH-dependent FMN reductase</fullName>
    </recommendedName>
</protein>
<dbReference type="OrthoDB" id="652200at2"/>
<dbReference type="AlphaFoldDB" id="A0A2P8D814"/>
<gene>
    <name evidence="1" type="ORF">B0I18_102313</name>
</gene>
<sequence length="193" mass="22099">MSSKVVIINAFEPENFFIAQLSKAYDDALHERGITAELLFVNNMNFSFSPFPDTFTFDELEPDLQKSVELIQAADTVAFFTSASRDHIVPVFTEFVSRLFHLKDGGINTGIWGDVDAYRKVLRIITVLDDPETWKKFRNNRKASLVPVPRINFDLFGFGQIYSRTFGFLKDDMVLNEYALKCIKTMVSMAEKD</sequence>
<keyword evidence="2" id="KW-1185">Reference proteome</keyword>
<proteinExistence type="predicted"/>
<dbReference type="InterPro" id="IPR029039">
    <property type="entry name" value="Flavoprotein-like_sf"/>
</dbReference>
<dbReference type="Proteomes" id="UP000240572">
    <property type="component" value="Unassembled WGS sequence"/>
</dbReference>
<dbReference type="EMBL" id="PYGD01000002">
    <property type="protein sequence ID" value="PSK93343.1"/>
    <property type="molecule type" value="Genomic_DNA"/>
</dbReference>
<evidence type="ECO:0000313" key="1">
    <source>
        <dbReference type="EMBL" id="PSK93343.1"/>
    </source>
</evidence>
<organism evidence="1 2">
    <name type="scientific">Taibaiella chishuiensis</name>
    <dbReference type="NCBI Taxonomy" id="1434707"/>
    <lineage>
        <taxon>Bacteria</taxon>
        <taxon>Pseudomonadati</taxon>
        <taxon>Bacteroidota</taxon>
        <taxon>Chitinophagia</taxon>
        <taxon>Chitinophagales</taxon>
        <taxon>Chitinophagaceae</taxon>
        <taxon>Taibaiella</taxon>
    </lineage>
</organism>
<comment type="caution">
    <text evidence="1">The sequence shown here is derived from an EMBL/GenBank/DDBJ whole genome shotgun (WGS) entry which is preliminary data.</text>
</comment>
<evidence type="ECO:0008006" key="3">
    <source>
        <dbReference type="Google" id="ProtNLM"/>
    </source>
</evidence>
<reference evidence="1 2" key="1">
    <citation type="submission" date="2018-03" db="EMBL/GenBank/DDBJ databases">
        <title>Genomic Encyclopedia of Type Strains, Phase III (KMG-III): the genomes of soil and plant-associated and newly described type strains.</title>
        <authorList>
            <person name="Whitman W."/>
        </authorList>
    </citation>
    <scope>NUCLEOTIDE SEQUENCE [LARGE SCALE GENOMIC DNA]</scope>
    <source>
        <strain evidence="1 2">CGMCC 1.12700</strain>
    </source>
</reference>
<accession>A0A2P8D814</accession>
<dbReference type="SUPFAM" id="SSF52218">
    <property type="entry name" value="Flavoproteins"/>
    <property type="match status" value="1"/>
</dbReference>
<name>A0A2P8D814_9BACT</name>
<evidence type="ECO:0000313" key="2">
    <source>
        <dbReference type="Proteomes" id="UP000240572"/>
    </source>
</evidence>